<feature type="DNA-binding region" description="H-T-H motif" evidence="2">
    <location>
        <begin position="17"/>
        <end position="36"/>
    </location>
</feature>
<evidence type="ECO:0000256" key="2">
    <source>
        <dbReference type="PROSITE-ProRule" id="PRU00335"/>
    </source>
</evidence>
<dbReference type="InterPro" id="IPR036271">
    <property type="entry name" value="Tet_transcr_reg_TetR-rel_C_sf"/>
</dbReference>
<evidence type="ECO:0000259" key="4">
    <source>
        <dbReference type="PROSITE" id="PS50977"/>
    </source>
</evidence>
<evidence type="ECO:0000313" key="6">
    <source>
        <dbReference type="Proteomes" id="UP000431401"/>
    </source>
</evidence>
<dbReference type="SUPFAM" id="SSF46689">
    <property type="entry name" value="Homeodomain-like"/>
    <property type="match status" value="1"/>
</dbReference>
<dbReference type="Pfam" id="PF00440">
    <property type="entry name" value="TetR_N"/>
    <property type="match status" value="1"/>
</dbReference>
<dbReference type="Gene3D" id="1.10.357.10">
    <property type="entry name" value="Tetracycline Repressor, domain 2"/>
    <property type="match status" value="1"/>
</dbReference>
<dbReference type="Gene3D" id="1.10.10.60">
    <property type="entry name" value="Homeodomain-like"/>
    <property type="match status" value="1"/>
</dbReference>
<feature type="region of interest" description="Disordered" evidence="3">
    <location>
        <begin position="184"/>
        <end position="203"/>
    </location>
</feature>
<reference evidence="5 6" key="1">
    <citation type="submission" date="2019-10" db="EMBL/GenBank/DDBJ databases">
        <title>Nocardia macrotermitis sp. nov. and Nocardia aurantia sp. nov., isolated from the gut of fungus growing-termite Macrotermes natalensis.</title>
        <authorList>
            <person name="Benndorf R."/>
            <person name="Schwitalla J."/>
            <person name="Martin K."/>
            <person name="De Beer W."/>
            <person name="Kaster A.-K."/>
            <person name="Vollmers J."/>
            <person name="Poulsen M."/>
            <person name="Beemelmanns C."/>
        </authorList>
    </citation>
    <scope>NUCLEOTIDE SEQUENCE [LARGE SCALE GENOMIC DNA]</scope>
    <source>
        <strain evidence="5 6">RB56</strain>
    </source>
</reference>
<evidence type="ECO:0000256" key="1">
    <source>
        <dbReference type="ARBA" id="ARBA00023125"/>
    </source>
</evidence>
<dbReference type="GO" id="GO:0003700">
    <property type="term" value="F:DNA-binding transcription factor activity"/>
    <property type="evidence" value="ECO:0007669"/>
    <property type="project" value="TreeGrafter"/>
</dbReference>
<dbReference type="InterPro" id="IPR009057">
    <property type="entry name" value="Homeodomain-like_sf"/>
</dbReference>
<protein>
    <recommendedName>
        <fullName evidence="4">HTH tetR-type domain-containing protein</fullName>
    </recommendedName>
</protein>
<feature type="compositionally biased region" description="Polar residues" evidence="3">
    <location>
        <begin position="194"/>
        <end position="203"/>
    </location>
</feature>
<dbReference type="GO" id="GO:0000976">
    <property type="term" value="F:transcription cis-regulatory region binding"/>
    <property type="evidence" value="ECO:0007669"/>
    <property type="project" value="TreeGrafter"/>
</dbReference>
<keyword evidence="6" id="KW-1185">Reference proteome</keyword>
<feature type="domain" description="HTH tetR-type" evidence="4">
    <location>
        <begin position="1"/>
        <end position="54"/>
    </location>
</feature>
<dbReference type="PROSITE" id="PS50977">
    <property type="entry name" value="HTH_TETR_2"/>
    <property type="match status" value="1"/>
</dbReference>
<organism evidence="5 6">
    <name type="scientific">Nocardia aurantia</name>
    <dbReference type="NCBI Taxonomy" id="2585199"/>
    <lineage>
        <taxon>Bacteria</taxon>
        <taxon>Bacillati</taxon>
        <taxon>Actinomycetota</taxon>
        <taxon>Actinomycetes</taxon>
        <taxon>Mycobacteriales</taxon>
        <taxon>Nocardiaceae</taxon>
        <taxon>Nocardia</taxon>
    </lineage>
</organism>
<gene>
    <name evidence="5" type="ORF">NRB56_68100</name>
</gene>
<evidence type="ECO:0000313" key="5">
    <source>
        <dbReference type="EMBL" id="MQY31202.1"/>
    </source>
</evidence>
<dbReference type="EMBL" id="WEGI01000017">
    <property type="protein sequence ID" value="MQY31202.1"/>
    <property type="molecule type" value="Genomic_DNA"/>
</dbReference>
<proteinExistence type="predicted"/>
<accession>A0A7K0E123</accession>
<dbReference type="PANTHER" id="PTHR30055:SF153">
    <property type="entry name" value="HTH-TYPE TRANSCRIPTIONAL REPRESSOR RV3405C"/>
    <property type="match status" value="1"/>
</dbReference>
<sequence>MDAALERILQVGIRRASLDDIARRAGLNRITIYRRFAGKDNLVEATLARETRRMLAEVTTVVTTTSGVDAQIEAAVLYVLRTTRSHPLVTQLLNVAPDEAMSFYTVRGEEMIRQGVEYIVAVLELTQQRGFIDAYDPRPVAELLARMAHSLLLTPDGGVNFKDPDRAREFVRAAVVPLVKHGIGPKESTDEFSRPTSSSRDTP</sequence>
<comment type="caution">
    <text evidence="5">The sequence shown here is derived from an EMBL/GenBank/DDBJ whole genome shotgun (WGS) entry which is preliminary data.</text>
</comment>
<dbReference type="SUPFAM" id="SSF48498">
    <property type="entry name" value="Tetracyclin repressor-like, C-terminal domain"/>
    <property type="match status" value="1"/>
</dbReference>
<dbReference type="AlphaFoldDB" id="A0A7K0E123"/>
<name>A0A7K0E123_9NOCA</name>
<dbReference type="Proteomes" id="UP000431401">
    <property type="component" value="Unassembled WGS sequence"/>
</dbReference>
<dbReference type="InterPro" id="IPR050109">
    <property type="entry name" value="HTH-type_TetR-like_transc_reg"/>
</dbReference>
<keyword evidence="1 2" id="KW-0238">DNA-binding</keyword>
<dbReference type="PANTHER" id="PTHR30055">
    <property type="entry name" value="HTH-TYPE TRANSCRIPTIONAL REGULATOR RUTR"/>
    <property type="match status" value="1"/>
</dbReference>
<evidence type="ECO:0000256" key="3">
    <source>
        <dbReference type="SAM" id="MobiDB-lite"/>
    </source>
</evidence>
<dbReference type="InterPro" id="IPR001647">
    <property type="entry name" value="HTH_TetR"/>
</dbReference>